<evidence type="ECO:0000313" key="3">
    <source>
        <dbReference type="Proteomes" id="UP000184432"/>
    </source>
</evidence>
<keyword evidence="3" id="KW-1185">Reference proteome</keyword>
<protein>
    <recommendedName>
        <fullName evidence="4">Lipoprotein</fullName>
    </recommendedName>
</protein>
<sequence length="182" mass="20187">MIKKTLFVLVLIAVISCGKNKTAEKESLPDVDTESTTHTSPEEEKKAALNNIFNADIEMEVDETVFVIDNGTNRVTEDMSAGIMKMVAPQPYDLLKKRLEEEPENQNGMTSLGIEEVELEGKKVLVQKSMTLDDAGDKMIMMMHAVPAGEKTMMISSFFPADEEGKYVPLIEKSVLSAKLEQ</sequence>
<dbReference type="EMBL" id="FQYP01000008">
    <property type="protein sequence ID" value="SHJ37711.1"/>
    <property type="molecule type" value="Genomic_DNA"/>
</dbReference>
<dbReference type="PROSITE" id="PS51257">
    <property type="entry name" value="PROKAR_LIPOPROTEIN"/>
    <property type="match status" value="1"/>
</dbReference>
<feature type="region of interest" description="Disordered" evidence="1">
    <location>
        <begin position="23"/>
        <end position="46"/>
    </location>
</feature>
<dbReference type="AlphaFoldDB" id="A0A1M6ITD5"/>
<proteinExistence type="predicted"/>
<dbReference type="RefSeq" id="WP_073318873.1">
    <property type="nucleotide sequence ID" value="NZ_FQYP01000008.1"/>
</dbReference>
<dbReference type="OrthoDB" id="1162947at2"/>
<dbReference type="Proteomes" id="UP000184432">
    <property type="component" value="Unassembled WGS sequence"/>
</dbReference>
<evidence type="ECO:0000256" key="1">
    <source>
        <dbReference type="SAM" id="MobiDB-lite"/>
    </source>
</evidence>
<evidence type="ECO:0008006" key="4">
    <source>
        <dbReference type="Google" id="ProtNLM"/>
    </source>
</evidence>
<accession>A0A1M6ITD5</accession>
<reference evidence="3" key="1">
    <citation type="submission" date="2016-11" db="EMBL/GenBank/DDBJ databases">
        <authorList>
            <person name="Varghese N."/>
            <person name="Submissions S."/>
        </authorList>
    </citation>
    <scope>NUCLEOTIDE SEQUENCE [LARGE SCALE GENOMIC DNA]</scope>
    <source>
        <strain evidence="3">DSM 22623</strain>
    </source>
</reference>
<dbReference type="STRING" id="570521.SAMN04488508_10858"/>
<name>A0A1M6ITD5_9FLAO</name>
<gene>
    <name evidence="2" type="ORF">SAMN04488508_10858</name>
</gene>
<organism evidence="2 3">
    <name type="scientific">Aquimarina spongiae</name>
    <dbReference type="NCBI Taxonomy" id="570521"/>
    <lineage>
        <taxon>Bacteria</taxon>
        <taxon>Pseudomonadati</taxon>
        <taxon>Bacteroidota</taxon>
        <taxon>Flavobacteriia</taxon>
        <taxon>Flavobacteriales</taxon>
        <taxon>Flavobacteriaceae</taxon>
        <taxon>Aquimarina</taxon>
    </lineage>
</organism>
<evidence type="ECO:0000313" key="2">
    <source>
        <dbReference type="EMBL" id="SHJ37711.1"/>
    </source>
</evidence>